<feature type="region of interest" description="Disordered" evidence="6">
    <location>
        <begin position="447"/>
        <end position="481"/>
    </location>
</feature>
<dbReference type="PROSITE" id="PS50004">
    <property type="entry name" value="C2"/>
    <property type="match status" value="1"/>
</dbReference>
<evidence type="ECO:0000256" key="3">
    <source>
        <dbReference type="ARBA" id="ARBA00053220"/>
    </source>
</evidence>
<dbReference type="Gene3D" id="2.60.40.150">
    <property type="entry name" value="C2 domain"/>
    <property type="match status" value="1"/>
</dbReference>
<organism evidence="11 12">
    <name type="scientific">Caenorhabditis briggsae</name>
    <dbReference type="NCBI Taxonomy" id="6238"/>
    <lineage>
        <taxon>Eukaryota</taxon>
        <taxon>Metazoa</taxon>
        <taxon>Ecdysozoa</taxon>
        <taxon>Nematoda</taxon>
        <taxon>Chromadorea</taxon>
        <taxon>Rhabditida</taxon>
        <taxon>Rhabditina</taxon>
        <taxon>Rhabditomorpha</taxon>
        <taxon>Rhabditoidea</taxon>
        <taxon>Rhabditidae</taxon>
        <taxon>Peloderinae</taxon>
        <taxon>Caenorhabditis</taxon>
    </lineage>
</organism>
<dbReference type="SMART" id="SM00239">
    <property type="entry name" value="C2"/>
    <property type="match status" value="1"/>
</dbReference>
<dbReference type="InterPro" id="IPR035892">
    <property type="entry name" value="C2_domain_sf"/>
</dbReference>
<keyword evidence="7" id="KW-0812">Transmembrane</keyword>
<dbReference type="SMART" id="SM00228">
    <property type="entry name" value="PDZ"/>
    <property type="match status" value="1"/>
</dbReference>
<feature type="domain" description="Rho-GAP" evidence="10">
    <location>
        <begin position="739"/>
        <end position="933"/>
    </location>
</feature>
<feature type="transmembrane region" description="Helical" evidence="7">
    <location>
        <begin position="1423"/>
        <end position="1452"/>
    </location>
</feature>
<dbReference type="CDD" id="cd06718">
    <property type="entry name" value="PDZ_Par6-like"/>
    <property type="match status" value="1"/>
</dbReference>
<feature type="compositionally biased region" description="Polar residues" evidence="6">
    <location>
        <begin position="253"/>
        <end position="271"/>
    </location>
</feature>
<feature type="transmembrane region" description="Helical" evidence="7">
    <location>
        <begin position="1554"/>
        <end position="1570"/>
    </location>
</feature>
<accession>A0AAE9ITS1</accession>
<keyword evidence="7" id="KW-1133">Transmembrane helix</keyword>
<dbReference type="GO" id="GO:0007165">
    <property type="term" value="P:signal transduction"/>
    <property type="evidence" value="ECO:0007669"/>
    <property type="project" value="InterPro"/>
</dbReference>
<evidence type="ECO:0000259" key="8">
    <source>
        <dbReference type="PROSITE" id="PS50004"/>
    </source>
</evidence>
<dbReference type="InterPro" id="IPR008936">
    <property type="entry name" value="Rho_GTPase_activation_prot"/>
</dbReference>
<dbReference type="Gene3D" id="1.10.555.10">
    <property type="entry name" value="Rho GTPase activation protein"/>
    <property type="match status" value="1"/>
</dbReference>
<sequence length="1861" mass="210090">MTYPRKGVMPYPSTFLYREEPSVSTTECCCCWLCRLLCCCSTVDSQTALRDRMNASQPPPGGGGRLPDEVYRKIKAVDQGQSTLTQSGIQGLSARTLDENQRGDLVFQLVEIIKKPGQSLGLYLREGNGKDRSDGVFVSRFGDNSELAKYGEVMRPGDEILTINNVEVSMMSIDDVVLILSIPRRLLLRIRFSKSMRHEVITSRSSERPVVVFHKYDDRRDSETNAPILSQPTSTANTWLGKKSRQQMEEMRNATTTSTMRAAHASTSSPRNHFAPRLVNGHSQPIGVPSASSASTSDHHYQRFASEPSDSVSRTARVPPPRLASATVRRTESFNSAPGVSSSAPMYTLPRSSTAVPPPDIIGSIPHSARDPLMRSDLPYDPLTGRLSSSVPTDPLLSRSLCSPILPRTLRQPNDSNKSNSLPRRRIMTGGRNVKWRNDVVSTSDLCGEESDGAISAPEYSSPPFSRLTQQQQFRLSNGSPGRTVNDIFSAAEYRNWAGPYDPRGMYGPYPPGQRTTRWSHTYGEQRAPRTSSLPGRTVLAQSLVGSPVLPRHPPPIVQDRPSAVFDRYHVSPLMNRRAPLRAAGPGINVDRLSVSSLTGILYVHILEGRGLKIPEKQKGLTEEMYCVLEVDEQHRARTGVSTIEQKFKWRETFHIDVVNATVSNFFVYSWHPQFRHKLCHKGSLKLLEAFVVDQLNDDRVFALNLEPRGQLIVRIGFHDLQAVFRRTVNPRLNGVFGVPLGRLVQRERRDTPIVLTRLIQEIEKRGVDLSGLYVLCGSVEKKKMLRAQLESNPLGTDLNAENIPDTNVIACLIKDFLRELPEPLISPQIHGMLLEAATVALPNDVQANRTLVLKIIDCLQLSAKNCLLLVLDHLSTILCSSPHNGLTPTRLSLIFAPLLFFCLDAISPYTTSPTSKMAAVRSLDMNQASSSLQMILSIWPSRTAKADQIVRPRQFRSQNIAFTTAENCTRIQFFNRIELRCETCPNSTVPSADQLSCKCDIQQKEISRSGFIPTCQDCPSGTFPSPDQLECLNCRNGTCDCPQSGVLIYRDVAGHLLSNGAFCDYCAEGFSKNDDGECKKCDYSCPGKKFTNSDKVYTRIKLQNGVEMKSNYIENHLSTEAKSCSERNVQSCEALANICVLQNFEAGFSLNACGLLENIKRSFNPWQNAWDALANTDDSELEKENVIDHQYLFKDDSRFELFFARYDVNGTFDGFFTSETIPLLLCGDFLDPFAPFVFGRRFYKECKIRKEAYSDSFLERKLFEVYLKFTDEQGRPKLYPMHVLNSAIRVNGQLPNFANKDRNRWILTRRFYLVDDYTLQFDNSTRLLRFAAKIGINVVLQRDRDGYINPPYLTIEYDDTTEENLENSLEVMYHKDPSGYDQKLTICLSIVVPLSLFWSALCSYSWGRRQGKPSAVDASSILYFFVCEVSVLGDVFFIIFGLIAFWITFAYKSQTYASYNMLSEDQERSLFHYIISALVLKFFGLLFTMGALVFQETFFIDWERQKLKQTDEHGMPLSRDLNKSTEAEPVVVWRTYLIANEWNELQQYRKTSLALQIIMMTLLMEYFQIKNYALVEPGFERNSADSATTLSILLSTLAITVSLYLFLAFIQVFLRVLIVERIVTDPFHNFVDLCSVSNISVLSLTHSLYGYYIHGRSVHGKGDAGMSEMNEFLQRERNNLCGFRGLETGSELQTFIVNLPQMFRSKYDEISAISKQTTSGVVGHEAVTAKMNATVEAHSQMNSFLKKFVDHSISDIDYVVRDRPFLESLLDMEMSDTSITGSFTRDHVEIAYSRCFVYGNEWAWTSFECLGFTVFYIWSGSIYLAGAVVYVISHIIRMVFGYLSTNHLIKTSLVDQRFLV</sequence>
<feature type="transmembrane region" description="Helical" evidence="7">
    <location>
        <begin position="1590"/>
        <end position="1619"/>
    </location>
</feature>
<dbReference type="GO" id="GO:0036038">
    <property type="term" value="C:MKS complex"/>
    <property type="evidence" value="ECO:0007669"/>
    <property type="project" value="InterPro"/>
</dbReference>
<feature type="transmembrane region" description="Helical" evidence="7">
    <location>
        <begin position="1472"/>
        <end position="1495"/>
    </location>
</feature>
<dbReference type="InterPro" id="IPR009030">
    <property type="entry name" value="Growth_fac_rcpt_cys_sf"/>
</dbReference>
<evidence type="ECO:0000256" key="5">
    <source>
        <dbReference type="ARBA" id="ARBA00081459"/>
    </source>
</evidence>
<dbReference type="SUPFAM" id="SSF48350">
    <property type="entry name" value="GTPase activation domain, GAP"/>
    <property type="match status" value="1"/>
</dbReference>
<dbReference type="PROSITE" id="PS50238">
    <property type="entry name" value="RHOGAP"/>
    <property type="match status" value="1"/>
</dbReference>
<dbReference type="PROSITE" id="PS50106">
    <property type="entry name" value="PDZ"/>
    <property type="match status" value="1"/>
</dbReference>
<proteinExistence type="predicted"/>
<dbReference type="SUPFAM" id="SSF50156">
    <property type="entry name" value="PDZ domain-like"/>
    <property type="match status" value="1"/>
</dbReference>
<feature type="compositionally biased region" description="Polar residues" evidence="6">
    <location>
        <begin position="333"/>
        <end position="355"/>
    </location>
</feature>
<dbReference type="InterPro" id="IPR036034">
    <property type="entry name" value="PDZ_sf"/>
</dbReference>
<dbReference type="GO" id="GO:0060271">
    <property type="term" value="P:cilium assembly"/>
    <property type="evidence" value="ECO:0007669"/>
    <property type="project" value="InterPro"/>
</dbReference>
<dbReference type="Gene3D" id="2.30.42.10">
    <property type="match status" value="1"/>
</dbReference>
<dbReference type="Pfam" id="PF00595">
    <property type="entry name" value="PDZ"/>
    <property type="match status" value="1"/>
</dbReference>
<comment type="function">
    <text evidence="3">Probable GTPase activator for the Rho-type GTPases by converting them to an inactive GDP-bound state. Regulates the localization and assembly of presynaptic components during presynaptic development and is required for specifying the identity of axons during initial polarity acquisition. In these roles it is thought to act cell autonomously downstream of syg-1 and syg-2 and upstream of syd-2, possibly as a positive regulator of the latter. Required for the control of movement, egg-laying and the correct localization of elks-1.</text>
</comment>
<feature type="region of interest" description="Disordered" evidence="6">
    <location>
        <begin position="407"/>
        <end position="429"/>
    </location>
</feature>
<name>A0AAE9ITS1_CAEBR</name>
<evidence type="ECO:0000256" key="4">
    <source>
        <dbReference type="ARBA" id="ARBA00067645"/>
    </source>
</evidence>
<dbReference type="Pfam" id="PF25336">
    <property type="entry name" value="C2_SYDE"/>
    <property type="match status" value="1"/>
</dbReference>
<evidence type="ECO:0000256" key="7">
    <source>
        <dbReference type="SAM" id="Phobius"/>
    </source>
</evidence>
<dbReference type="Pfam" id="PF00620">
    <property type="entry name" value="RhoGAP"/>
    <property type="match status" value="1"/>
</dbReference>
<dbReference type="EMBL" id="CP090892">
    <property type="protein sequence ID" value="ULU05364.1"/>
    <property type="molecule type" value="Genomic_DNA"/>
</dbReference>
<dbReference type="InterPro" id="IPR019170">
    <property type="entry name" value="Meckelin"/>
</dbReference>
<feature type="region of interest" description="Disordered" evidence="6">
    <location>
        <begin position="241"/>
        <end position="377"/>
    </location>
</feature>
<evidence type="ECO:0000256" key="6">
    <source>
        <dbReference type="SAM" id="MobiDB-lite"/>
    </source>
</evidence>
<dbReference type="InterPro" id="IPR000198">
    <property type="entry name" value="RhoGAP_dom"/>
</dbReference>
<dbReference type="SUPFAM" id="SSF57184">
    <property type="entry name" value="Growth factor receptor domain"/>
    <property type="match status" value="1"/>
</dbReference>
<dbReference type="GO" id="GO:0007399">
    <property type="term" value="P:nervous system development"/>
    <property type="evidence" value="ECO:0007669"/>
    <property type="project" value="UniProtKB-KW"/>
</dbReference>
<dbReference type="InterPro" id="IPR000008">
    <property type="entry name" value="C2_dom"/>
</dbReference>
<evidence type="ECO:0000256" key="1">
    <source>
        <dbReference type="ARBA" id="ARBA00022468"/>
    </source>
</evidence>
<dbReference type="CDD" id="cd00030">
    <property type="entry name" value="C2"/>
    <property type="match status" value="1"/>
</dbReference>
<dbReference type="Proteomes" id="UP000827892">
    <property type="component" value="Chromosome II"/>
</dbReference>
<evidence type="ECO:0000256" key="2">
    <source>
        <dbReference type="ARBA" id="ARBA00022902"/>
    </source>
</evidence>
<dbReference type="SUPFAM" id="SSF49562">
    <property type="entry name" value="C2 domain (Calcium/lipid-binding domain, CaLB)"/>
    <property type="match status" value="1"/>
</dbReference>
<feature type="domain" description="C2" evidence="8">
    <location>
        <begin position="582"/>
        <end position="706"/>
    </location>
</feature>
<reference evidence="11 12" key="1">
    <citation type="submission" date="2022-05" db="EMBL/GenBank/DDBJ databases">
        <title>Chromosome-level reference genomes for two strains of Caenorhabditis briggsae: an improved platform for comparative genomics.</title>
        <authorList>
            <person name="Stevens L."/>
            <person name="Andersen E.C."/>
        </authorList>
    </citation>
    <scope>NUCLEOTIDE SEQUENCE [LARGE SCALE GENOMIC DNA]</scope>
    <source>
        <strain evidence="11">QX1410_ONT</strain>
        <tissue evidence="11">Whole-organism</tissue>
    </source>
</reference>
<feature type="compositionally biased region" description="Polar residues" evidence="6">
    <location>
        <begin position="463"/>
        <end position="481"/>
    </location>
</feature>
<dbReference type="SMART" id="SM00324">
    <property type="entry name" value="RhoGAP"/>
    <property type="match status" value="1"/>
</dbReference>
<keyword evidence="1" id="KW-0343">GTPase activation</keyword>
<gene>
    <name evidence="11" type="ORF">L3Y34_017805</name>
</gene>
<feature type="domain" description="PDZ" evidence="9">
    <location>
        <begin position="109"/>
        <end position="180"/>
    </location>
</feature>
<evidence type="ECO:0000259" key="9">
    <source>
        <dbReference type="PROSITE" id="PS50106"/>
    </source>
</evidence>
<feature type="transmembrane region" description="Helical" evidence="7">
    <location>
        <begin position="1816"/>
        <end position="1841"/>
    </location>
</feature>
<evidence type="ECO:0000259" key="10">
    <source>
        <dbReference type="PROSITE" id="PS50238"/>
    </source>
</evidence>
<dbReference type="GO" id="GO:0005096">
    <property type="term" value="F:GTPase activator activity"/>
    <property type="evidence" value="ECO:0007669"/>
    <property type="project" value="UniProtKB-KW"/>
</dbReference>
<dbReference type="InterPro" id="IPR057459">
    <property type="entry name" value="SYDE1/2_C2"/>
</dbReference>
<dbReference type="PANTHER" id="PTHR21274">
    <property type="entry name" value="MECKELIN"/>
    <property type="match status" value="1"/>
</dbReference>
<keyword evidence="7" id="KW-0472">Membrane</keyword>
<dbReference type="Pfam" id="PF09773">
    <property type="entry name" value="Meckelin"/>
    <property type="match status" value="1"/>
</dbReference>
<dbReference type="PANTHER" id="PTHR21274:SF0">
    <property type="entry name" value="MECKELIN"/>
    <property type="match status" value="1"/>
</dbReference>
<dbReference type="InterPro" id="IPR001478">
    <property type="entry name" value="PDZ"/>
</dbReference>
<feature type="transmembrane region" description="Helical" evidence="7">
    <location>
        <begin position="1384"/>
        <end position="1402"/>
    </location>
</feature>
<protein>
    <recommendedName>
        <fullName evidence="4">Rho GTPase-activating protein syd-1</fullName>
    </recommendedName>
    <alternativeName>
        <fullName evidence="5">Synapse defective protein 1</fullName>
    </alternativeName>
</protein>
<evidence type="ECO:0000313" key="11">
    <source>
        <dbReference type="EMBL" id="ULU05364.1"/>
    </source>
</evidence>
<dbReference type="FunFam" id="1.10.555.10:FF:000031">
    <property type="entry name" value="rho GTPase-activating protein 100F isoform X6"/>
    <property type="match status" value="1"/>
</dbReference>
<feature type="compositionally biased region" description="Polar residues" evidence="6">
    <location>
        <begin position="411"/>
        <end position="422"/>
    </location>
</feature>
<evidence type="ECO:0000313" key="12">
    <source>
        <dbReference type="Proteomes" id="UP000827892"/>
    </source>
</evidence>
<keyword evidence="2" id="KW-0524">Neurogenesis</keyword>